<organism evidence="4 5">
    <name type="scientific">Tanacetum coccineum</name>
    <dbReference type="NCBI Taxonomy" id="301880"/>
    <lineage>
        <taxon>Eukaryota</taxon>
        <taxon>Viridiplantae</taxon>
        <taxon>Streptophyta</taxon>
        <taxon>Embryophyta</taxon>
        <taxon>Tracheophyta</taxon>
        <taxon>Spermatophyta</taxon>
        <taxon>Magnoliopsida</taxon>
        <taxon>eudicotyledons</taxon>
        <taxon>Gunneridae</taxon>
        <taxon>Pentapetalae</taxon>
        <taxon>asterids</taxon>
        <taxon>campanulids</taxon>
        <taxon>Asterales</taxon>
        <taxon>Asteraceae</taxon>
        <taxon>Asteroideae</taxon>
        <taxon>Anthemideae</taxon>
        <taxon>Anthemidinae</taxon>
        <taxon>Tanacetum</taxon>
    </lineage>
</organism>
<feature type="compositionally biased region" description="Basic and acidic residues" evidence="3">
    <location>
        <begin position="252"/>
        <end position="269"/>
    </location>
</feature>
<feature type="region of interest" description="Disordered" evidence="3">
    <location>
        <begin position="252"/>
        <end position="274"/>
    </location>
</feature>
<dbReference type="EMBL" id="BQNB010021159">
    <property type="protein sequence ID" value="GJU03493.1"/>
    <property type="molecule type" value="Genomic_DNA"/>
</dbReference>
<dbReference type="InterPro" id="IPR002885">
    <property type="entry name" value="PPR_rpt"/>
</dbReference>
<evidence type="ECO:0000313" key="4">
    <source>
        <dbReference type="EMBL" id="GJU03493.1"/>
    </source>
</evidence>
<comment type="caution">
    <text evidence="4">The sequence shown here is derived from an EMBL/GenBank/DDBJ whole genome shotgun (WGS) entry which is preliminary data.</text>
</comment>
<feature type="compositionally biased region" description="Basic and acidic residues" evidence="3">
    <location>
        <begin position="135"/>
        <end position="151"/>
    </location>
</feature>
<gene>
    <name evidence="4" type="ORF">Tco_1113831</name>
</gene>
<dbReference type="Proteomes" id="UP001151760">
    <property type="component" value="Unassembled WGS sequence"/>
</dbReference>
<dbReference type="Pfam" id="PF13041">
    <property type="entry name" value="PPR_2"/>
    <property type="match status" value="1"/>
</dbReference>
<dbReference type="InterPro" id="IPR046960">
    <property type="entry name" value="PPR_At4g14850-like_plant"/>
</dbReference>
<protein>
    <submittedName>
        <fullName evidence="4">Leucine-rich repeat, cysteine-containing subtype protein</fullName>
    </submittedName>
</protein>
<keyword evidence="1" id="KW-0677">Repeat</keyword>
<dbReference type="NCBIfam" id="TIGR00756">
    <property type="entry name" value="PPR"/>
    <property type="match status" value="1"/>
</dbReference>
<feature type="region of interest" description="Disordered" evidence="3">
    <location>
        <begin position="216"/>
        <end position="235"/>
    </location>
</feature>
<dbReference type="PANTHER" id="PTHR47926:SF477">
    <property type="entry name" value="PENTATRICOPEPTIDE REPEAT-CONTAINING PROTEIN"/>
    <property type="match status" value="1"/>
</dbReference>
<dbReference type="PANTHER" id="PTHR47926">
    <property type="entry name" value="PENTATRICOPEPTIDE REPEAT-CONTAINING PROTEIN"/>
    <property type="match status" value="1"/>
</dbReference>
<feature type="repeat" description="PPR" evidence="2">
    <location>
        <begin position="479"/>
        <end position="513"/>
    </location>
</feature>
<evidence type="ECO:0000313" key="5">
    <source>
        <dbReference type="Proteomes" id="UP001151760"/>
    </source>
</evidence>
<keyword evidence="5" id="KW-1185">Reference proteome</keyword>
<feature type="region of interest" description="Disordered" evidence="3">
    <location>
        <begin position="132"/>
        <end position="156"/>
    </location>
</feature>
<dbReference type="InterPro" id="IPR011990">
    <property type="entry name" value="TPR-like_helical_dom_sf"/>
</dbReference>
<name>A0ABQ5IVZ3_9ASTR</name>
<evidence type="ECO:0000256" key="1">
    <source>
        <dbReference type="ARBA" id="ARBA00022737"/>
    </source>
</evidence>
<reference evidence="4" key="1">
    <citation type="journal article" date="2022" name="Int. J. Mol. Sci.">
        <title>Draft Genome of Tanacetum Coccineum: Genomic Comparison of Closely Related Tanacetum-Family Plants.</title>
        <authorList>
            <person name="Yamashiro T."/>
            <person name="Shiraishi A."/>
            <person name="Nakayama K."/>
            <person name="Satake H."/>
        </authorList>
    </citation>
    <scope>NUCLEOTIDE SEQUENCE</scope>
</reference>
<evidence type="ECO:0000256" key="2">
    <source>
        <dbReference type="PROSITE-ProRule" id="PRU00708"/>
    </source>
</evidence>
<accession>A0ABQ5IVZ3</accession>
<dbReference type="PROSITE" id="PS51375">
    <property type="entry name" value="PPR"/>
    <property type="match status" value="1"/>
</dbReference>
<feature type="region of interest" description="Disordered" evidence="3">
    <location>
        <begin position="67"/>
        <end position="86"/>
    </location>
</feature>
<reference evidence="4" key="2">
    <citation type="submission" date="2022-01" db="EMBL/GenBank/DDBJ databases">
        <authorList>
            <person name="Yamashiro T."/>
            <person name="Shiraishi A."/>
            <person name="Satake H."/>
            <person name="Nakayama K."/>
        </authorList>
    </citation>
    <scope>NUCLEOTIDE SEQUENCE</scope>
</reference>
<dbReference type="Gene3D" id="1.25.40.10">
    <property type="entry name" value="Tetratricopeptide repeat domain"/>
    <property type="match status" value="1"/>
</dbReference>
<proteinExistence type="predicted"/>
<evidence type="ECO:0000256" key="3">
    <source>
        <dbReference type="SAM" id="MobiDB-lite"/>
    </source>
</evidence>
<sequence>MTNNNNNNETTPASSSHKLGLVVGTDSGRFLRRSASLSLNSTSYNVLDNVGDKSSRKLKAAAVKLENKEENGEVSGGSTSYNVVEKSSRKRTPAAVKLENKDVVHGSGLNVSEMVVSDVKVSMEVDTTGVLASDMDTKQPDKNETESVMDDKEAEGDVGSKSLNLLSGGNKVVLIPDLNQLADYDKLSPAAIKDEKETRDRVSEEGSVGIGEKRKRRILEVDSSSSDSDGPDNMDEDFVLGNGTRIGLEEKGKEKVVEVDSSSRPRDPNEELDVGFMDDGTIAAADAGILAIGRASTSSSRMKERFKNAAKKNATRFAYFSHQQEEEDLDWPGPFSTAMKIINGRTANMPPQKERKVELVPLIWVPKEKQQRLRSDEAVAAYLEACGAPLREPSLNHVNKITNVFTEGHSNEGVKIIGFVESQILKNIEAVELLPLRRVWLSMVFDMDVYIQSSLVTMYAQSGETLDSEQSFGGIVDGNVVTWTAMVAAYVQNGLLDKGLVTFVEMLGSGTKPNVVTLVSVLPACASLELLNLGMLVRGLGVKLGG</sequence>